<proteinExistence type="predicted"/>
<accession>A0A7U2NGQ7</accession>
<dbReference type="Proteomes" id="UP000596329">
    <property type="component" value="Chromosome"/>
</dbReference>
<name>A0A7U2NGQ7_FLAPS</name>
<gene>
    <name evidence="1" type="ORF">H0H26_04660</name>
</gene>
<reference evidence="1 2" key="1">
    <citation type="submission" date="2020-07" db="EMBL/GenBank/DDBJ databases">
        <title>Genomic characterization of Flavobacterium psychrophilum strains.</title>
        <authorList>
            <person name="Castillo D."/>
            <person name="Jorgensen J."/>
            <person name="Middelboe M."/>
        </authorList>
    </citation>
    <scope>NUCLEOTIDE SEQUENCE [LARGE SCALE GENOMIC DNA]</scope>
    <source>
        <strain evidence="1 2">FPS-R7</strain>
    </source>
</reference>
<dbReference type="RefSeq" id="WP_086440563.1">
    <property type="nucleotide sequence ID" value="NZ_CP059075.1"/>
</dbReference>
<sequence>MYIGVTLVFCKEKHDSIEGILKSLVLNTNKMNFEDEVHNVANEISEHYNAKYLGINDVFIVSGIPKEGEVLGRISYFEYDDRRKSEKLKGNFSNTIIDCANRDFLCSIIYFCQNDKKEFYTITVLTVIELNDGNFENKIKNIGNDSKFKDKVIETSIDGLNKLDYIGIERFEEICIEYNIFERLYSDFENLEFLVKEVIPNNELKMILEDVFFSK</sequence>
<evidence type="ECO:0000313" key="1">
    <source>
        <dbReference type="EMBL" id="QRE04885.1"/>
    </source>
</evidence>
<dbReference type="AlphaFoldDB" id="A0A7U2NGQ7"/>
<evidence type="ECO:0000313" key="2">
    <source>
        <dbReference type="Proteomes" id="UP000596329"/>
    </source>
</evidence>
<protein>
    <submittedName>
        <fullName evidence="1">Uncharacterized protein</fullName>
    </submittedName>
</protein>
<organism evidence="1 2">
    <name type="scientific">Flavobacterium psychrophilum</name>
    <dbReference type="NCBI Taxonomy" id="96345"/>
    <lineage>
        <taxon>Bacteria</taxon>
        <taxon>Pseudomonadati</taxon>
        <taxon>Bacteroidota</taxon>
        <taxon>Flavobacteriia</taxon>
        <taxon>Flavobacteriales</taxon>
        <taxon>Flavobacteriaceae</taxon>
        <taxon>Flavobacterium</taxon>
    </lineage>
</organism>
<dbReference type="EMBL" id="CP059075">
    <property type="protein sequence ID" value="QRE04885.1"/>
    <property type="molecule type" value="Genomic_DNA"/>
</dbReference>